<evidence type="ECO:0000259" key="8">
    <source>
        <dbReference type="PROSITE" id="PS50157"/>
    </source>
</evidence>
<evidence type="ECO:0000256" key="1">
    <source>
        <dbReference type="ARBA" id="ARBA00004123"/>
    </source>
</evidence>
<proteinExistence type="predicted"/>
<protein>
    <submittedName>
        <fullName evidence="10">Zinc finger protein Xfin-like</fullName>
    </submittedName>
</protein>
<feature type="domain" description="C2H2-type" evidence="8">
    <location>
        <begin position="62"/>
        <end position="89"/>
    </location>
</feature>
<reference evidence="10" key="1">
    <citation type="submission" date="2025-08" db="UniProtKB">
        <authorList>
            <consortium name="RefSeq"/>
        </authorList>
    </citation>
    <scope>IDENTIFICATION</scope>
    <source>
        <tissue evidence="10">Gonads</tissue>
    </source>
</reference>
<dbReference type="InParanoid" id="A0A6J2YSM3"/>
<name>A0A6J2YSM3_SITOR</name>
<keyword evidence="9" id="KW-1185">Reference proteome</keyword>
<dbReference type="Gene3D" id="3.30.160.60">
    <property type="entry name" value="Classic Zinc Finger"/>
    <property type="match status" value="2"/>
</dbReference>
<dbReference type="RefSeq" id="XP_030765785.1">
    <property type="nucleotide sequence ID" value="XM_030909925.1"/>
</dbReference>
<dbReference type="PROSITE" id="PS50157">
    <property type="entry name" value="ZINC_FINGER_C2H2_2"/>
    <property type="match status" value="2"/>
</dbReference>
<dbReference type="GO" id="GO:0005634">
    <property type="term" value="C:nucleus"/>
    <property type="evidence" value="ECO:0007669"/>
    <property type="project" value="UniProtKB-SubCell"/>
</dbReference>
<evidence type="ECO:0000256" key="4">
    <source>
        <dbReference type="ARBA" id="ARBA00022771"/>
    </source>
</evidence>
<dbReference type="KEGG" id="soy:115889848"/>
<keyword evidence="5" id="KW-0862">Zinc</keyword>
<organism evidence="9 10">
    <name type="scientific">Sitophilus oryzae</name>
    <name type="common">Rice weevil</name>
    <name type="synonym">Curculio oryzae</name>
    <dbReference type="NCBI Taxonomy" id="7048"/>
    <lineage>
        <taxon>Eukaryota</taxon>
        <taxon>Metazoa</taxon>
        <taxon>Ecdysozoa</taxon>
        <taxon>Arthropoda</taxon>
        <taxon>Hexapoda</taxon>
        <taxon>Insecta</taxon>
        <taxon>Pterygota</taxon>
        <taxon>Neoptera</taxon>
        <taxon>Endopterygota</taxon>
        <taxon>Coleoptera</taxon>
        <taxon>Polyphaga</taxon>
        <taxon>Cucujiformia</taxon>
        <taxon>Curculionidae</taxon>
        <taxon>Dryophthorinae</taxon>
        <taxon>Sitophilus</taxon>
    </lineage>
</organism>
<dbReference type="InterPro" id="IPR013087">
    <property type="entry name" value="Znf_C2H2_type"/>
</dbReference>
<dbReference type="Proteomes" id="UP000504635">
    <property type="component" value="Unplaced"/>
</dbReference>
<dbReference type="InterPro" id="IPR036236">
    <property type="entry name" value="Znf_C2H2_sf"/>
</dbReference>
<feature type="domain" description="C2H2-type" evidence="8">
    <location>
        <begin position="187"/>
        <end position="215"/>
    </location>
</feature>
<keyword evidence="6" id="KW-0539">Nucleus</keyword>
<evidence type="ECO:0000256" key="3">
    <source>
        <dbReference type="ARBA" id="ARBA00022737"/>
    </source>
</evidence>
<evidence type="ECO:0000256" key="2">
    <source>
        <dbReference type="ARBA" id="ARBA00022723"/>
    </source>
</evidence>
<dbReference type="GeneID" id="115889848"/>
<dbReference type="InterPro" id="IPR050888">
    <property type="entry name" value="ZnF_C2H2-type_TF"/>
</dbReference>
<evidence type="ECO:0000313" key="9">
    <source>
        <dbReference type="Proteomes" id="UP000504635"/>
    </source>
</evidence>
<sequence length="238" mass="27900">MGPKNWRITIPVKPYKCHQCHKGYALKSSLCNHLNECGKEPQFRCMVPFCDYKSKRKDLLKLNCPRCNRHYAQTYTLTRHLRYECGVDPAFKCPNCPYTARRKFSLKQHYLKKHGDANIIDVKTKDTNVQPVTEVTSTSHSRARNRRSYNRFHPDRTFNCPRCSKPYKSKKAMTTHLRFSCENKRQFFCSVCPAAYFYSHHLKRHMNHQHSMILPNCSLGVDEGDNMSSGTVKMKENI</sequence>
<evidence type="ECO:0000256" key="5">
    <source>
        <dbReference type="ARBA" id="ARBA00022833"/>
    </source>
</evidence>
<evidence type="ECO:0000256" key="7">
    <source>
        <dbReference type="PROSITE-ProRule" id="PRU00042"/>
    </source>
</evidence>
<dbReference type="SMART" id="SM00355">
    <property type="entry name" value="ZnF_C2H2"/>
    <property type="match status" value="5"/>
</dbReference>
<accession>A0A6J2YSM3</accession>
<dbReference type="PROSITE" id="PS00028">
    <property type="entry name" value="ZINC_FINGER_C2H2_1"/>
    <property type="match status" value="1"/>
</dbReference>
<keyword evidence="3" id="KW-0677">Repeat</keyword>
<gene>
    <name evidence="10" type="primary">LOC115889848</name>
</gene>
<dbReference type="GO" id="GO:0008270">
    <property type="term" value="F:zinc ion binding"/>
    <property type="evidence" value="ECO:0007669"/>
    <property type="project" value="UniProtKB-KW"/>
</dbReference>
<keyword evidence="2" id="KW-0479">Metal-binding</keyword>
<comment type="subcellular location">
    <subcellularLocation>
        <location evidence="1">Nucleus</location>
    </subcellularLocation>
</comment>
<dbReference type="OrthoDB" id="3437960at2759"/>
<dbReference type="SUPFAM" id="SSF57667">
    <property type="entry name" value="beta-beta-alpha zinc fingers"/>
    <property type="match status" value="2"/>
</dbReference>
<evidence type="ECO:0000256" key="6">
    <source>
        <dbReference type="ARBA" id="ARBA00023242"/>
    </source>
</evidence>
<dbReference type="AlphaFoldDB" id="A0A6J2YSM3"/>
<keyword evidence="4 7" id="KW-0863">Zinc-finger</keyword>
<evidence type="ECO:0000313" key="10">
    <source>
        <dbReference type="RefSeq" id="XP_030765785.1"/>
    </source>
</evidence>
<dbReference type="PANTHER" id="PTHR24406">
    <property type="entry name" value="TRANSCRIPTIONAL REPRESSOR CTCFL-RELATED"/>
    <property type="match status" value="1"/>
</dbReference>